<dbReference type="EMBL" id="BQNB010018684">
    <property type="protein sequence ID" value="GJT77126.1"/>
    <property type="molecule type" value="Genomic_DNA"/>
</dbReference>
<name>A0ABQ5GPH8_9ASTR</name>
<evidence type="ECO:0000256" key="1">
    <source>
        <dbReference type="SAM" id="Coils"/>
    </source>
</evidence>
<reference evidence="2" key="1">
    <citation type="journal article" date="2022" name="Int. J. Mol. Sci.">
        <title>Draft Genome of Tanacetum Coccineum: Genomic Comparison of Closely Related Tanacetum-Family Plants.</title>
        <authorList>
            <person name="Yamashiro T."/>
            <person name="Shiraishi A."/>
            <person name="Nakayama K."/>
            <person name="Satake H."/>
        </authorList>
    </citation>
    <scope>NUCLEOTIDE SEQUENCE</scope>
</reference>
<dbReference type="SUPFAM" id="SSF57756">
    <property type="entry name" value="Retrovirus zinc finger-like domains"/>
    <property type="match status" value="1"/>
</dbReference>
<protein>
    <submittedName>
        <fullName evidence="2">Gag-pol polyprotein</fullName>
    </submittedName>
</protein>
<evidence type="ECO:0000313" key="3">
    <source>
        <dbReference type="Proteomes" id="UP001151760"/>
    </source>
</evidence>
<keyword evidence="1" id="KW-0175">Coiled coil</keyword>
<keyword evidence="3" id="KW-1185">Reference proteome</keyword>
<organism evidence="2 3">
    <name type="scientific">Tanacetum coccineum</name>
    <dbReference type="NCBI Taxonomy" id="301880"/>
    <lineage>
        <taxon>Eukaryota</taxon>
        <taxon>Viridiplantae</taxon>
        <taxon>Streptophyta</taxon>
        <taxon>Embryophyta</taxon>
        <taxon>Tracheophyta</taxon>
        <taxon>Spermatophyta</taxon>
        <taxon>Magnoliopsida</taxon>
        <taxon>eudicotyledons</taxon>
        <taxon>Gunneridae</taxon>
        <taxon>Pentapetalae</taxon>
        <taxon>asterids</taxon>
        <taxon>campanulids</taxon>
        <taxon>Asterales</taxon>
        <taxon>Asteraceae</taxon>
        <taxon>Asteroideae</taxon>
        <taxon>Anthemideae</taxon>
        <taxon>Anthemidinae</taxon>
        <taxon>Tanacetum</taxon>
    </lineage>
</organism>
<feature type="coiled-coil region" evidence="1">
    <location>
        <begin position="145"/>
        <end position="172"/>
    </location>
</feature>
<dbReference type="Proteomes" id="UP001151760">
    <property type="component" value="Unassembled WGS sequence"/>
</dbReference>
<reference evidence="2" key="2">
    <citation type="submission" date="2022-01" db="EMBL/GenBank/DDBJ databases">
        <authorList>
            <person name="Yamashiro T."/>
            <person name="Shiraishi A."/>
            <person name="Satake H."/>
            <person name="Nakayama K."/>
        </authorList>
    </citation>
    <scope>NUCLEOTIDE SEQUENCE</scope>
</reference>
<dbReference type="Gene3D" id="4.10.60.10">
    <property type="entry name" value="Zinc finger, CCHC-type"/>
    <property type="match status" value="1"/>
</dbReference>
<accession>A0ABQ5GPH8</accession>
<comment type="caution">
    <text evidence="2">The sequence shown here is derived from an EMBL/GenBank/DDBJ whole genome shotgun (WGS) entry which is preliminary data.</text>
</comment>
<evidence type="ECO:0000313" key="2">
    <source>
        <dbReference type="EMBL" id="GJT77126.1"/>
    </source>
</evidence>
<sequence>MGTKENATSFGGNNAAGQEKVVKCYNWQGEGHMARQCTQPKRPRNSAWFKEMMLLVQAQESGQTDDLDAYDSDCDDISLAKAVLMVNVSNNDITSDCNIISYEQYLQETQNAIVQDTNSSAQQDSMIMSVFEQMSTHVNKCTEATKETQVVNETLTDELERYKKRVKFFEERQNVYLNSQEKYIDSQMNDMILYRNEKFASFEDQIDKLKQNLSKYAKENESLMTSIQVLKKQTKEKEDIFLEKEIDLKKEKKELENIVFKVGQSPQTMHILTKPQVFYDNTHKQSLGYQNPFYLKKAQRIKPKLYDGIVSKKYDVVSIDDFEETLLLA</sequence>
<gene>
    <name evidence="2" type="ORF">Tco_1043851</name>
</gene>
<proteinExistence type="predicted"/>
<feature type="coiled-coil region" evidence="1">
    <location>
        <begin position="199"/>
        <end position="233"/>
    </location>
</feature>
<dbReference type="InterPro" id="IPR036875">
    <property type="entry name" value="Znf_CCHC_sf"/>
</dbReference>